<dbReference type="EMBL" id="GBRH01250305">
    <property type="protein sequence ID" value="JAD47590.1"/>
    <property type="molecule type" value="Transcribed_RNA"/>
</dbReference>
<reference evidence="1" key="1">
    <citation type="submission" date="2014-09" db="EMBL/GenBank/DDBJ databases">
        <authorList>
            <person name="Magalhaes I.L.F."/>
            <person name="Oliveira U."/>
            <person name="Santos F.R."/>
            <person name="Vidigal T.H.D.A."/>
            <person name="Brescovit A.D."/>
            <person name="Santos A.J."/>
        </authorList>
    </citation>
    <scope>NUCLEOTIDE SEQUENCE</scope>
    <source>
        <tissue evidence="1">Shoot tissue taken approximately 20 cm above the soil surface</tissue>
    </source>
</reference>
<protein>
    <submittedName>
        <fullName evidence="1">Uncharacterized protein</fullName>
    </submittedName>
</protein>
<sequence length="58" mass="6248">MVFGAKKLEELKLLKNGKRLGPTCHTLWQSSFSLDWAAMAVATLHMGNGCCASLPATL</sequence>
<reference evidence="1" key="2">
    <citation type="journal article" date="2015" name="Data Brief">
        <title>Shoot transcriptome of the giant reed, Arundo donax.</title>
        <authorList>
            <person name="Barrero R.A."/>
            <person name="Guerrero F.D."/>
            <person name="Moolhuijzen P."/>
            <person name="Goolsby J.A."/>
            <person name="Tidwell J."/>
            <person name="Bellgard S.E."/>
            <person name="Bellgard M.I."/>
        </authorList>
    </citation>
    <scope>NUCLEOTIDE SEQUENCE</scope>
    <source>
        <tissue evidence="1">Shoot tissue taken approximately 20 cm above the soil surface</tissue>
    </source>
</reference>
<name>A0A0A9AF96_ARUDO</name>
<dbReference type="AlphaFoldDB" id="A0A0A9AF96"/>
<proteinExistence type="predicted"/>
<organism evidence="1">
    <name type="scientific">Arundo donax</name>
    <name type="common">Giant reed</name>
    <name type="synonym">Donax arundinaceus</name>
    <dbReference type="NCBI Taxonomy" id="35708"/>
    <lineage>
        <taxon>Eukaryota</taxon>
        <taxon>Viridiplantae</taxon>
        <taxon>Streptophyta</taxon>
        <taxon>Embryophyta</taxon>
        <taxon>Tracheophyta</taxon>
        <taxon>Spermatophyta</taxon>
        <taxon>Magnoliopsida</taxon>
        <taxon>Liliopsida</taxon>
        <taxon>Poales</taxon>
        <taxon>Poaceae</taxon>
        <taxon>PACMAD clade</taxon>
        <taxon>Arundinoideae</taxon>
        <taxon>Arundineae</taxon>
        <taxon>Arundo</taxon>
    </lineage>
</organism>
<evidence type="ECO:0000313" key="1">
    <source>
        <dbReference type="EMBL" id="JAD47590.1"/>
    </source>
</evidence>
<accession>A0A0A9AF96</accession>